<keyword evidence="2" id="KW-1133">Transmembrane helix</keyword>
<keyword evidence="4" id="KW-1185">Reference proteome</keyword>
<evidence type="ECO:0008006" key="5">
    <source>
        <dbReference type="Google" id="ProtNLM"/>
    </source>
</evidence>
<evidence type="ECO:0000313" key="3">
    <source>
        <dbReference type="EMBL" id="MBM9434048.1"/>
    </source>
</evidence>
<comment type="caution">
    <text evidence="3">The sequence shown here is derived from an EMBL/GenBank/DDBJ whole genome shotgun (WGS) entry which is preliminary data.</text>
</comment>
<evidence type="ECO:0000313" key="4">
    <source>
        <dbReference type="Proteomes" id="UP000705983"/>
    </source>
</evidence>
<gene>
    <name evidence="3" type="ORF">JVW63_10115</name>
</gene>
<feature type="compositionally biased region" description="Basic and acidic residues" evidence="1">
    <location>
        <begin position="102"/>
        <end position="112"/>
    </location>
</feature>
<keyword evidence="2" id="KW-0472">Membrane</keyword>
<proteinExistence type="predicted"/>
<feature type="transmembrane region" description="Helical" evidence="2">
    <location>
        <begin position="25"/>
        <end position="45"/>
    </location>
</feature>
<dbReference type="EMBL" id="JAFFJS010000006">
    <property type="protein sequence ID" value="MBM9434048.1"/>
    <property type="molecule type" value="Genomic_DNA"/>
</dbReference>
<keyword evidence="2" id="KW-0812">Transmembrane</keyword>
<organism evidence="3 4">
    <name type="scientific">Flaviflexus equikiangi</name>
    <dbReference type="NCBI Taxonomy" id="2758573"/>
    <lineage>
        <taxon>Bacteria</taxon>
        <taxon>Bacillati</taxon>
        <taxon>Actinomycetota</taxon>
        <taxon>Actinomycetes</taxon>
        <taxon>Actinomycetales</taxon>
        <taxon>Actinomycetaceae</taxon>
        <taxon>Flaviflexus</taxon>
    </lineage>
</organism>
<name>A0ABS2THB4_9ACTO</name>
<feature type="region of interest" description="Disordered" evidence="1">
    <location>
        <begin position="49"/>
        <end position="112"/>
    </location>
</feature>
<accession>A0ABS2THB4</accession>
<protein>
    <recommendedName>
        <fullName evidence="5">Secreted protein</fullName>
    </recommendedName>
</protein>
<sequence>MRTLSFAAAIVSSFAVWELASRGGETTLLIASVTAAVLAFLGALLPTRRAPGRTSSLSPDYAPTIAPAPPADFLSASHSTPRSAALTSEQRTSAIRNVREHRKNDAVRDVKR</sequence>
<dbReference type="RefSeq" id="WP_187997085.1">
    <property type="nucleotide sequence ID" value="NZ_JACEXG010000006.1"/>
</dbReference>
<evidence type="ECO:0000256" key="2">
    <source>
        <dbReference type="SAM" id="Phobius"/>
    </source>
</evidence>
<evidence type="ECO:0000256" key="1">
    <source>
        <dbReference type="SAM" id="MobiDB-lite"/>
    </source>
</evidence>
<dbReference type="Proteomes" id="UP000705983">
    <property type="component" value="Unassembled WGS sequence"/>
</dbReference>
<feature type="compositionally biased region" description="Polar residues" evidence="1">
    <location>
        <begin position="76"/>
        <end position="95"/>
    </location>
</feature>
<reference evidence="4" key="1">
    <citation type="submission" date="2021-02" db="EMBL/GenBank/DDBJ databases">
        <title>Leucobacter sp. CX169.</title>
        <authorList>
            <person name="Cheng Y."/>
        </authorList>
    </citation>
    <scope>NUCLEOTIDE SEQUENCE [LARGE SCALE GENOMIC DNA]</scope>
    <source>
        <strain evidence="4">JY899</strain>
    </source>
</reference>